<name>A0A7W7AFN6_9SPHN</name>
<dbReference type="PROSITE" id="PS50109">
    <property type="entry name" value="HIS_KIN"/>
    <property type="match status" value="1"/>
</dbReference>
<dbReference type="EC" id="2.7.13.3" evidence="2"/>
<dbReference type="Pfam" id="PF00512">
    <property type="entry name" value="HisKA"/>
    <property type="match status" value="1"/>
</dbReference>
<dbReference type="InterPro" id="IPR003594">
    <property type="entry name" value="HATPase_dom"/>
</dbReference>
<dbReference type="SMART" id="SM00387">
    <property type="entry name" value="HATPase_c"/>
    <property type="match status" value="1"/>
</dbReference>
<dbReference type="InterPro" id="IPR000014">
    <property type="entry name" value="PAS"/>
</dbReference>
<dbReference type="InterPro" id="IPR013656">
    <property type="entry name" value="PAS_4"/>
</dbReference>
<evidence type="ECO:0000313" key="12">
    <source>
        <dbReference type="Proteomes" id="UP000574769"/>
    </source>
</evidence>
<dbReference type="GO" id="GO:0000155">
    <property type="term" value="F:phosphorelay sensor kinase activity"/>
    <property type="evidence" value="ECO:0007669"/>
    <property type="project" value="InterPro"/>
</dbReference>
<feature type="domain" description="Histidine kinase" evidence="7">
    <location>
        <begin position="455"/>
        <end position="674"/>
    </location>
</feature>
<dbReference type="Gene3D" id="3.30.450.40">
    <property type="match status" value="1"/>
</dbReference>
<sequence length="820" mass="88216">MKQVVEVEEQARQLAAMYDASPIGLAVLDMELRYVRINEQLAQLNGIPASAHIGRSVTEMIPDLSDQALAAFNRVLAGEELTNIELVGPTRARPDQTSVWRQNWVPMRDAAGSVIGVAVSCEDVSEQSRAQKAVKALNRINTALAAEHDLERLVQMVTDAGVELTGASVGAFFHNVLDESGERLHLFTLTGADREVFTKLGRPRGTKVLEPLFRNEVIRSEDITKDSRYGFNAPYGGMPPGHPVVTSYLAVPVVARDGKVLGGLLFGHPKPGCFSHHHEELIGSLASQAAVAIENARLLAEVQAANETLERRVTERTAERDRTWQLSRDLLITVDASGMLHSVSPAWKTVLGHHPSEVVGRSYRDFVHPDDIDRTEVALLVATSGEPVPVFENRYIATDGSTRWISWLTSVDGSLIYGSGRDVTEARAKDEILRATEEALRQSQKMEAMGQLTGGVAHDFNNLLTPILGSLDLIRRKVPDDDRSSRLLDGAIQSAERARTLVQRLLAFARRQPLQAGAVDLAAMVREISALLLTTLGPRVQLVIETKEDLPPALADRNQLEMALVNLAVNARDAMPGGGLLRINVSDRQINEGDPRLSPGSYVHLAVTDTGFGMDADTLSRAIEPFFSTKGLGRGSGLGLSMVHGLASQLGGAFQLTSSPGAGTTAEMWLPISTVTVVATPATTFDAGADIGTSVGRVLLVDDEDAVRAAAAQMLGDIGYEVIEADNADAALRLIADGLVPDLLVSDHLMPGMTGTELARQLRAQLPQVGVLIVSGYADVETLSPDLAHLPKPFRQADLEQAIAGAKVLPHQLVQLAIPS</sequence>
<organism evidence="11 12">
    <name type="scientific">Sphingomonas abaci</name>
    <dbReference type="NCBI Taxonomy" id="237611"/>
    <lineage>
        <taxon>Bacteria</taxon>
        <taxon>Pseudomonadati</taxon>
        <taxon>Pseudomonadota</taxon>
        <taxon>Alphaproteobacteria</taxon>
        <taxon>Sphingomonadales</taxon>
        <taxon>Sphingomonadaceae</taxon>
        <taxon>Sphingomonas</taxon>
    </lineage>
</organism>
<dbReference type="PROSITE" id="PS50110">
    <property type="entry name" value="RESPONSE_REGULATORY"/>
    <property type="match status" value="1"/>
</dbReference>
<evidence type="ECO:0000259" key="10">
    <source>
        <dbReference type="PROSITE" id="PS50113"/>
    </source>
</evidence>
<evidence type="ECO:0000313" key="11">
    <source>
        <dbReference type="EMBL" id="MBB4616101.1"/>
    </source>
</evidence>
<dbReference type="SMART" id="SM00388">
    <property type="entry name" value="HisKA"/>
    <property type="match status" value="1"/>
</dbReference>
<dbReference type="Pfam" id="PF02518">
    <property type="entry name" value="HATPase_c"/>
    <property type="match status" value="1"/>
</dbReference>
<evidence type="ECO:0000256" key="3">
    <source>
        <dbReference type="ARBA" id="ARBA00022553"/>
    </source>
</evidence>
<dbReference type="EMBL" id="JACHNY010000001">
    <property type="protein sequence ID" value="MBB4616101.1"/>
    <property type="molecule type" value="Genomic_DNA"/>
</dbReference>
<dbReference type="SUPFAM" id="SSF55874">
    <property type="entry name" value="ATPase domain of HSP90 chaperone/DNA topoisomerase II/histidine kinase"/>
    <property type="match status" value="1"/>
</dbReference>
<dbReference type="InterPro" id="IPR005467">
    <property type="entry name" value="His_kinase_dom"/>
</dbReference>
<keyword evidence="3 6" id="KW-0597">Phosphoprotein</keyword>
<dbReference type="SUPFAM" id="SSF52172">
    <property type="entry name" value="CheY-like"/>
    <property type="match status" value="1"/>
</dbReference>
<dbReference type="InterPro" id="IPR036097">
    <property type="entry name" value="HisK_dim/P_sf"/>
</dbReference>
<dbReference type="PANTHER" id="PTHR43065">
    <property type="entry name" value="SENSOR HISTIDINE KINASE"/>
    <property type="match status" value="1"/>
</dbReference>
<dbReference type="InterPro" id="IPR003661">
    <property type="entry name" value="HisK_dim/P_dom"/>
</dbReference>
<dbReference type="Pfam" id="PF13185">
    <property type="entry name" value="GAF_2"/>
    <property type="match status" value="1"/>
</dbReference>
<dbReference type="InterPro" id="IPR004358">
    <property type="entry name" value="Sig_transdc_His_kin-like_C"/>
</dbReference>
<dbReference type="SUPFAM" id="SSF55785">
    <property type="entry name" value="PYP-like sensor domain (PAS domain)"/>
    <property type="match status" value="2"/>
</dbReference>
<dbReference type="Pfam" id="PF00072">
    <property type="entry name" value="Response_reg"/>
    <property type="match status" value="1"/>
</dbReference>
<feature type="domain" description="PAS" evidence="9">
    <location>
        <begin position="10"/>
        <end position="79"/>
    </location>
</feature>
<dbReference type="SMART" id="SM00448">
    <property type="entry name" value="REC"/>
    <property type="match status" value="1"/>
</dbReference>
<feature type="domain" description="Response regulatory" evidence="8">
    <location>
        <begin position="697"/>
        <end position="807"/>
    </location>
</feature>
<evidence type="ECO:0000256" key="5">
    <source>
        <dbReference type="ARBA" id="ARBA00022777"/>
    </source>
</evidence>
<feature type="domain" description="PAC" evidence="10">
    <location>
        <begin position="80"/>
        <end position="136"/>
    </location>
</feature>
<dbReference type="InterPro" id="IPR035965">
    <property type="entry name" value="PAS-like_dom_sf"/>
</dbReference>
<keyword evidence="5" id="KW-0418">Kinase</keyword>
<dbReference type="AlphaFoldDB" id="A0A7W7AFN6"/>
<dbReference type="Gene3D" id="3.30.565.10">
    <property type="entry name" value="Histidine kinase-like ATPase, C-terminal domain"/>
    <property type="match status" value="1"/>
</dbReference>
<dbReference type="InterPro" id="IPR003018">
    <property type="entry name" value="GAF"/>
</dbReference>
<dbReference type="SUPFAM" id="SSF47384">
    <property type="entry name" value="Homodimeric domain of signal transducing histidine kinase"/>
    <property type="match status" value="1"/>
</dbReference>
<evidence type="ECO:0000256" key="6">
    <source>
        <dbReference type="PROSITE-ProRule" id="PRU00169"/>
    </source>
</evidence>
<dbReference type="PANTHER" id="PTHR43065:SF42">
    <property type="entry name" value="TWO-COMPONENT SENSOR PPRA"/>
    <property type="match status" value="1"/>
</dbReference>
<dbReference type="SMART" id="SM00065">
    <property type="entry name" value="GAF"/>
    <property type="match status" value="1"/>
</dbReference>
<evidence type="ECO:0000256" key="1">
    <source>
        <dbReference type="ARBA" id="ARBA00000085"/>
    </source>
</evidence>
<keyword evidence="12" id="KW-1185">Reference proteome</keyword>
<dbReference type="Gene3D" id="3.40.50.2300">
    <property type="match status" value="1"/>
</dbReference>
<dbReference type="SUPFAM" id="SSF55781">
    <property type="entry name" value="GAF domain-like"/>
    <property type="match status" value="1"/>
</dbReference>
<dbReference type="Pfam" id="PF08448">
    <property type="entry name" value="PAS_4"/>
    <property type="match status" value="1"/>
</dbReference>
<evidence type="ECO:0000259" key="7">
    <source>
        <dbReference type="PROSITE" id="PS50109"/>
    </source>
</evidence>
<evidence type="ECO:0000256" key="4">
    <source>
        <dbReference type="ARBA" id="ARBA00022679"/>
    </source>
</evidence>
<dbReference type="CDD" id="cd00130">
    <property type="entry name" value="PAS"/>
    <property type="match status" value="2"/>
</dbReference>
<proteinExistence type="predicted"/>
<dbReference type="SMART" id="SM00091">
    <property type="entry name" value="PAS"/>
    <property type="match status" value="2"/>
</dbReference>
<dbReference type="InterPro" id="IPR013655">
    <property type="entry name" value="PAS_fold_3"/>
</dbReference>
<dbReference type="PROSITE" id="PS50113">
    <property type="entry name" value="PAC"/>
    <property type="match status" value="1"/>
</dbReference>
<evidence type="ECO:0000259" key="9">
    <source>
        <dbReference type="PROSITE" id="PS50112"/>
    </source>
</evidence>
<dbReference type="PROSITE" id="PS50112">
    <property type="entry name" value="PAS"/>
    <property type="match status" value="2"/>
</dbReference>
<feature type="domain" description="PAS" evidence="9">
    <location>
        <begin position="331"/>
        <end position="386"/>
    </location>
</feature>
<comment type="caution">
    <text evidence="11">The sequence shown here is derived from an EMBL/GenBank/DDBJ whole genome shotgun (WGS) entry which is preliminary data.</text>
</comment>
<comment type="catalytic activity">
    <reaction evidence="1">
        <text>ATP + protein L-histidine = ADP + protein N-phospho-L-histidine.</text>
        <dbReference type="EC" id="2.7.13.3"/>
    </reaction>
</comment>
<dbReference type="Gene3D" id="3.30.450.20">
    <property type="entry name" value="PAS domain"/>
    <property type="match status" value="2"/>
</dbReference>
<keyword evidence="4" id="KW-0808">Transferase</keyword>
<dbReference type="InterPro" id="IPR001789">
    <property type="entry name" value="Sig_transdc_resp-reg_receiver"/>
</dbReference>
<dbReference type="CDD" id="cd00082">
    <property type="entry name" value="HisKA"/>
    <property type="match status" value="1"/>
</dbReference>
<dbReference type="InterPro" id="IPR036890">
    <property type="entry name" value="HATPase_C_sf"/>
</dbReference>
<gene>
    <name evidence="11" type="ORF">GGQ96_000207</name>
</gene>
<evidence type="ECO:0000259" key="8">
    <source>
        <dbReference type="PROSITE" id="PS50110"/>
    </source>
</evidence>
<dbReference type="NCBIfam" id="TIGR00229">
    <property type="entry name" value="sensory_box"/>
    <property type="match status" value="2"/>
</dbReference>
<feature type="modified residue" description="4-aspartylphosphate" evidence="6">
    <location>
        <position position="747"/>
    </location>
</feature>
<reference evidence="11 12" key="1">
    <citation type="submission" date="2020-08" db="EMBL/GenBank/DDBJ databases">
        <title>Genomic Encyclopedia of Type Strains, Phase IV (KMG-IV): sequencing the most valuable type-strain genomes for metagenomic binning, comparative biology and taxonomic classification.</title>
        <authorList>
            <person name="Goeker M."/>
        </authorList>
    </citation>
    <scope>NUCLEOTIDE SEQUENCE [LARGE SCALE GENOMIC DNA]</scope>
    <source>
        <strain evidence="11 12">DSM 15867</strain>
    </source>
</reference>
<dbReference type="InterPro" id="IPR011006">
    <property type="entry name" value="CheY-like_superfamily"/>
</dbReference>
<evidence type="ECO:0000256" key="2">
    <source>
        <dbReference type="ARBA" id="ARBA00012438"/>
    </source>
</evidence>
<dbReference type="Pfam" id="PF08447">
    <property type="entry name" value="PAS_3"/>
    <property type="match status" value="1"/>
</dbReference>
<dbReference type="Proteomes" id="UP000574769">
    <property type="component" value="Unassembled WGS sequence"/>
</dbReference>
<accession>A0A7W7AFN6</accession>
<dbReference type="PRINTS" id="PR00344">
    <property type="entry name" value="BCTRLSENSOR"/>
</dbReference>
<protein>
    <recommendedName>
        <fullName evidence="2">histidine kinase</fullName>
        <ecNumber evidence="2">2.7.13.3</ecNumber>
    </recommendedName>
</protein>
<dbReference type="InterPro" id="IPR000700">
    <property type="entry name" value="PAS-assoc_C"/>
</dbReference>
<dbReference type="InterPro" id="IPR029016">
    <property type="entry name" value="GAF-like_dom_sf"/>
</dbReference>
<dbReference type="Gene3D" id="1.10.287.130">
    <property type="match status" value="1"/>
</dbReference>